<dbReference type="EMBL" id="AESD01000077">
    <property type="protein sequence ID" value="EHJ14866.1"/>
    <property type="molecule type" value="Genomic_DNA"/>
</dbReference>
<dbReference type="RefSeq" id="WP_007309083.1">
    <property type="nucleotide sequence ID" value="NZ_AESD01000077.1"/>
</dbReference>
<dbReference type="Proteomes" id="UP000003477">
    <property type="component" value="Unassembled WGS sequence"/>
</dbReference>
<name>G5IYX1_CROWT</name>
<proteinExistence type="predicted"/>
<protein>
    <submittedName>
        <fullName evidence="1">Uncharacterized protein</fullName>
    </submittedName>
</protein>
<dbReference type="GeneID" id="88764378"/>
<organism evidence="1 2">
    <name type="scientific">Crocosphaera watsonii WH 0003</name>
    <dbReference type="NCBI Taxonomy" id="423471"/>
    <lineage>
        <taxon>Bacteria</taxon>
        <taxon>Bacillati</taxon>
        <taxon>Cyanobacteriota</taxon>
        <taxon>Cyanophyceae</taxon>
        <taxon>Oscillatoriophycideae</taxon>
        <taxon>Chroococcales</taxon>
        <taxon>Aphanothecaceae</taxon>
        <taxon>Crocosphaera</taxon>
    </lineage>
</organism>
<accession>G5IYX1</accession>
<dbReference type="PATRIC" id="fig|423471.3.peg.411"/>
<dbReference type="AlphaFoldDB" id="G5IYX1"/>
<reference evidence="1 2" key="1">
    <citation type="journal article" date="2011" name="Front. Microbiol.">
        <title>Two Strains of Crocosphaera watsonii with Highly Conserved Genomes are Distinguished by Strain-Specific Features.</title>
        <authorList>
            <person name="Bench S.R."/>
            <person name="Ilikchyan I.N."/>
            <person name="Tripp H.J."/>
            <person name="Zehr J.P."/>
        </authorList>
    </citation>
    <scope>NUCLEOTIDE SEQUENCE [LARGE SCALE GENOMIC DNA]</scope>
    <source>
        <strain evidence="1 2">WH 0003</strain>
    </source>
</reference>
<sequence length="240" mass="27239">MKIIHSIQQLGLTGLISLGLVLGISPISYGQRPTDSPNIRSLISKDHCRESGGDHRYGNGELVSVGKQAFEYLFRMDASRGNTVIMSCRIIRSRGYNPSTLRLKFGIEDGENYYKINTMQVRIYLDGQLKGPWTVVRGKLHTAALDIKNVNSVAIEVEYSEQAYTDHYFYIVDASMLFGTIEENKIYVSSPNNVPKEIIIENNVEESPSRTTQDVIEDTQNVIEEIDDLRQKVEEIWKVF</sequence>
<evidence type="ECO:0000313" key="2">
    <source>
        <dbReference type="Proteomes" id="UP000003477"/>
    </source>
</evidence>
<evidence type="ECO:0000313" key="1">
    <source>
        <dbReference type="EMBL" id="EHJ14866.1"/>
    </source>
</evidence>
<comment type="caution">
    <text evidence="1">The sequence shown here is derived from an EMBL/GenBank/DDBJ whole genome shotgun (WGS) entry which is preliminary data.</text>
</comment>
<gene>
    <name evidence="1" type="ORF">CWATWH0003_0446</name>
</gene>